<dbReference type="Pfam" id="PF00753">
    <property type="entry name" value="Lactamase_B"/>
    <property type="match status" value="1"/>
</dbReference>
<organism evidence="2">
    <name type="scientific">freshwater metagenome</name>
    <dbReference type="NCBI Taxonomy" id="449393"/>
    <lineage>
        <taxon>unclassified sequences</taxon>
        <taxon>metagenomes</taxon>
        <taxon>ecological metagenomes</taxon>
    </lineage>
</organism>
<evidence type="ECO:0000313" key="2">
    <source>
        <dbReference type="EMBL" id="CAB4346631.1"/>
    </source>
</evidence>
<dbReference type="SMART" id="SM00849">
    <property type="entry name" value="Lactamase_B"/>
    <property type="match status" value="1"/>
</dbReference>
<dbReference type="InterPro" id="IPR001279">
    <property type="entry name" value="Metallo-B-lactamas"/>
</dbReference>
<feature type="domain" description="Metallo-beta-lactamase" evidence="1">
    <location>
        <begin position="19"/>
        <end position="205"/>
    </location>
</feature>
<dbReference type="Gene3D" id="3.60.15.10">
    <property type="entry name" value="Ribonuclease Z/Hydroxyacylglutathione hydrolase-like"/>
    <property type="match status" value="1"/>
</dbReference>
<dbReference type="EMBL" id="CAESAO010000158">
    <property type="protein sequence ID" value="CAB4346631.1"/>
    <property type="molecule type" value="Genomic_DNA"/>
</dbReference>
<dbReference type="PANTHER" id="PTHR42951">
    <property type="entry name" value="METALLO-BETA-LACTAMASE DOMAIN-CONTAINING"/>
    <property type="match status" value="1"/>
</dbReference>
<gene>
    <name evidence="2" type="ORF">UFOPK3522_01426</name>
</gene>
<dbReference type="InterPro" id="IPR036866">
    <property type="entry name" value="RibonucZ/Hydroxyglut_hydro"/>
</dbReference>
<dbReference type="PANTHER" id="PTHR42951:SF4">
    <property type="entry name" value="ACYL-COENZYME A THIOESTERASE MBLAC2"/>
    <property type="match status" value="1"/>
</dbReference>
<protein>
    <submittedName>
        <fullName evidence="2">Unannotated protein</fullName>
    </submittedName>
</protein>
<dbReference type="InterPro" id="IPR050855">
    <property type="entry name" value="NDM-1-like"/>
</dbReference>
<reference evidence="2" key="1">
    <citation type="submission" date="2020-05" db="EMBL/GenBank/DDBJ databases">
        <authorList>
            <person name="Chiriac C."/>
            <person name="Salcher M."/>
            <person name="Ghai R."/>
            <person name="Kavagutti S V."/>
        </authorList>
    </citation>
    <scope>NUCLEOTIDE SEQUENCE</scope>
</reference>
<dbReference type="SUPFAM" id="SSF56281">
    <property type="entry name" value="Metallo-hydrolase/oxidoreductase"/>
    <property type="match status" value="1"/>
</dbReference>
<accession>A0A6J5ZW76</accession>
<name>A0A6J5ZW76_9ZZZZ</name>
<evidence type="ECO:0000259" key="1">
    <source>
        <dbReference type="SMART" id="SM00849"/>
    </source>
</evidence>
<dbReference type="AlphaFoldDB" id="A0A6J5ZW76"/>
<proteinExistence type="predicted"/>
<sequence length="256" mass="27916">MRVVALQEDVLVGRSAYWQTNCTIVHRGEETFVVDSPPLPEELEALGGVLEHVGWTCSGLLATHADWDHLLGRLAFPGLALGCCETSSARLAAEPGAAARELRKFDEQNYVERPAPLSLGQVQALPVPGVLEIGDQELELYPTEGHTADGMAIFVPWAETLICGDYLSPVEIPMLSDGGSRSAYRATLERLRELVERSEHVIPGHGAVLDRTRALAILAEDLNYLETLELPLARRDGEQQRIHAANLLKVEAEPGS</sequence>